<comment type="caution">
    <text evidence="1">The sequence shown here is derived from an EMBL/GenBank/DDBJ whole genome shotgun (WGS) entry which is preliminary data.</text>
</comment>
<keyword evidence="2" id="KW-1185">Reference proteome</keyword>
<reference evidence="1" key="1">
    <citation type="submission" date="2021-01" db="EMBL/GenBank/DDBJ databases">
        <title>Whole genome shotgun sequence of Dactylosporangium siamense NBRC 106093.</title>
        <authorList>
            <person name="Komaki H."/>
            <person name="Tamura T."/>
        </authorList>
    </citation>
    <scope>NUCLEOTIDE SEQUENCE</scope>
    <source>
        <strain evidence="1">NBRC 106093</strain>
    </source>
</reference>
<protein>
    <submittedName>
        <fullName evidence="1">Uncharacterized protein</fullName>
    </submittedName>
</protein>
<organism evidence="1 2">
    <name type="scientific">Dactylosporangium siamense</name>
    <dbReference type="NCBI Taxonomy" id="685454"/>
    <lineage>
        <taxon>Bacteria</taxon>
        <taxon>Bacillati</taxon>
        <taxon>Actinomycetota</taxon>
        <taxon>Actinomycetes</taxon>
        <taxon>Micromonosporales</taxon>
        <taxon>Micromonosporaceae</taxon>
        <taxon>Dactylosporangium</taxon>
    </lineage>
</organism>
<name>A0A919PWE2_9ACTN</name>
<gene>
    <name evidence="1" type="ORF">Dsi01nite_078640</name>
</gene>
<sequence>MAEPKGAGAAAAGVAGVSAAIPQTAISVTMLLRVLVRPMMSPVSGVAVDASSPEDTMATFPICRMCRK</sequence>
<dbReference type="AlphaFoldDB" id="A0A919PWE2"/>
<dbReference type="EMBL" id="BONQ01000125">
    <property type="protein sequence ID" value="GIG49823.1"/>
    <property type="molecule type" value="Genomic_DNA"/>
</dbReference>
<accession>A0A919PWE2</accession>
<evidence type="ECO:0000313" key="2">
    <source>
        <dbReference type="Proteomes" id="UP000660611"/>
    </source>
</evidence>
<evidence type="ECO:0000313" key="1">
    <source>
        <dbReference type="EMBL" id="GIG49823.1"/>
    </source>
</evidence>
<dbReference type="Proteomes" id="UP000660611">
    <property type="component" value="Unassembled WGS sequence"/>
</dbReference>
<proteinExistence type="predicted"/>